<evidence type="ECO:0000313" key="9">
    <source>
        <dbReference type="EMBL" id="RJE25062.1"/>
    </source>
</evidence>
<evidence type="ECO:0000313" key="10">
    <source>
        <dbReference type="Proteomes" id="UP000266188"/>
    </source>
</evidence>
<gene>
    <name evidence="9" type="ORF">PHISCL_02597</name>
</gene>
<proteinExistence type="inferred from homology"/>
<dbReference type="EMBL" id="MVGC01000059">
    <property type="protein sequence ID" value="RJE25062.1"/>
    <property type="molecule type" value="Genomic_DNA"/>
</dbReference>
<sequence>MYKIWNKTKWVKLEMGLLFALTTLLTQLTLGAIIPVHLESRACAYTCGSRCYTSSEVSAAQHTGCNLYSSNDDVSDYPHEYHKYEGFDFPAPGEYHEFPIMRNGDTYDGGSPGTDRVIFNMDDQLAGVIKHTGASENEFVACTQ</sequence>
<dbReference type="InterPro" id="IPR016191">
    <property type="entry name" value="Ribonuclease/ribotoxin"/>
</dbReference>
<dbReference type="Gene3D" id="3.10.450.30">
    <property type="entry name" value="Microbial ribonucleases"/>
    <property type="match status" value="1"/>
</dbReference>
<evidence type="ECO:0000256" key="2">
    <source>
        <dbReference type="ARBA" id="ARBA00012549"/>
    </source>
</evidence>
<dbReference type="Pfam" id="PF00545">
    <property type="entry name" value="Ribonuclease"/>
    <property type="match status" value="1"/>
</dbReference>
<evidence type="ECO:0000256" key="6">
    <source>
        <dbReference type="ARBA" id="ARBA00023157"/>
    </source>
</evidence>
<comment type="caution">
    <text evidence="9">The sequence shown here is derived from an EMBL/GenBank/DDBJ whole genome shotgun (WGS) entry which is preliminary data.</text>
</comment>
<comment type="similarity">
    <text evidence="1">Belongs to the ribonuclease N1/T1 family.</text>
</comment>
<accession>A0A3A2ZPF6</accession>
<evidence type="ECO:0000256" key="7">
    <source>
        <dbReference type="ARBA" id="ARBA00023239"/>
    </source>
</evidence>
<dbReference type="SUPFAM" id="SSF53933">
    <property type="entry name" value="Microbial ribonucleases"/>
    <property type="match status" value="1"/>
</dbReference>
<dbReference type="CDD" id="cd00606">
    <property type="entry name" value="fungal_RNase"/>
    <property type="match status" value="1"/>
</dbReference>
<dbReference type="GO" id="GO:0016787">
    <property type="term" value="F:hydrolase activity"/>
    <property type="evidence" value="ECO:0007669"/>
    <property type="project" value="UniProtKB-KW"/>
</dbReference>
<dbReference type="PANTHER" id="PTHR42104:SF1">
    <property type="entry name" value="EXTRACELLULAR GUANYL-SPECIFIC RIBONUCLEASE RNTA (AFU_ORTHOLOGUE AFUA_4G03230)"/>
    <property type="match status" value="1"/>
</dbReference>
<dbReference type="GO" id="GO:0003723">
    <property type="term" value="F:RNA binding"/>
    <property type="evidence" value="ECO:0007669"/>
    <property type="project" value="InterPro"/>
</dbReference>
<comment type="catalytic activity">
    <reaction evidence="8">
        <text>[RNA] containing guanosine + H2O = an [RNA fragment]-3'-guanosine-3'-phosphate + a 5'-hydroxy-ribonucleotide-3'-[RNA fragment].</text>
        <dbReference type="EC" id="4.6.1.24"/>
    </reaction>
</comment>
<evidence type="ECO:0000256" key="8">
    <source>
        <dbReference type="ARBA" id="ARBA00034015"/>
    </source>
</evidence>
<dbReference type="InterPro" id="IPR000026">
    <property type="entry name" value="N1-like"/>
</dbReference>
<dbReference type="Proteomes" id="UP000266188">
    <property type="component" value="Unassembled WGS sequence"/>
</dbReference>
<keyword evidence="10" id="KW-1185">Reference proteome</keyword>
<reference evidence="10" key="1">
    <citation type="submission" date="2017-02" db="EMBL/GenBank/DDBJ databases">
        <authorList>
            <person name="Tafer H."/>
            <person name="Lopandic K."/>
        </authorList>
    </citation>
    <scope>NUCLEOTIDE SEQUENCE [LARGE SCALE GENOMIC DNA]</scope>
    <source>
        <strain evidence="10">CBS 366.77</strain>
    </source>
</reference>
<dbReference type="PANTHER" id="PTHR42104">
    <property type="entry name" value="EXTRACELLULAR GUANYL-SPECIFIC RIBONUCLEASE RNTA (AFU_ORTHOLOGUE AFUA_4G03230)"/>
    <property type="match status" value="1"/>
</dbReference>
<keyword evidence="6" id="KW-1015">Disulfide bond</keyword>
<keyword evidence="5" id="KW-0378">Hydrolase</keyword>
<dbReference type="GO" id="GO:0046589">
    <property type="term" value="F:ribonuclease T1 activity"/>
    <property type="evidence" value="ECO:0007669"/>
    <property type="project" value="UniProtKB-EC"/>
</dbReference>
<dbReference type="OrthoDB" id="5425539at2759"/>
<dbReference type="EC" id="4.6.1.24" evidence="2"/>
<keyword evidence="4" id="KW-0255">Endonuclease</keyword>
<evidence type="ECO:0000256" key="4">
    <source>
        <dbReference type="ARBA" id="ARBA00022759"/>
    </source>
</evidence>
<keyword evidence="3" id="KW-0540">Nuclease</keyword>
<evidence type="ECO:0000256" key="1">
    <source>
        <dbReference type="ARBA" id="ARBA00009006"/>
    </source>
</evidence>
<evidence type="ECO:0000256" key="3">
    <source>
        <dbReference type="ARBA" id="ARBA00022722"/>
    </source>
</evidence>
<organism evidence="9 10">
    <name type="scientific">Aspergillus sclerotialis</name>
    <dbReference type="NCBI Taxonomy" id="2070753"/>
    <lineage>
        <taxon>Eukaryota</taxon>
        <taxon>Fungi</taxon>
        <taxon>Dikarya</taxon>
        <taxon>Ascomycota</taxon>
        <taxon>Pezizomycotina</taxon>
        <taxon>Eurotiomycetes</taxon>
        <taxon>Eurotiomycetidae</taxon>
        <taxon>Eurotiales</taxon>
        <taxon>Aspergillaceae</taxon>
        <taxon>Aspergillus</taxon>
        <taxon>Aspergillus subgen. Polypaecilum</taxon>
    </lineage>
</organism>
<evidence type="ECO:0000256" key="5">
    <source>
        <dbReference type="ARBA" id="ARBA00022801"/>
    </source>
</evidence>
<dbReference type="AlphaFoldDB" id="A0A3A2ZPF6"/>
<name>A0A3A2ZPF6_9EURO</name>
<keyword evidence="7" id="KW-0456">Lyase</keyword>
<protein>
    <recommendedName>
        <fullName evidence="2">ribonuclease T1</fullName>
        <ecNumber evidence="2">4.6.1.24</ecNumber>
    </recommendedName>
</protein>